<dbReference type="FunFam" id="3.90.580.10:FF:000001">
    <property type="entry name" value="DNA primase"/>
    <property type="match status" value="1"/>
</dbReference>
<comment type="cofactor">
    <cofactor evidence="12">
        <name>Zn(2+)</name>
        <dbReference type="ChEBI" id="CHEBI:29105"/>
    </cofactor>
    <text evidence="12">Binds 1 zinc ion per monomer.</text>
</comment>
<evidence type="ECO:0000256" key="4">
    <source>
        <dbReference type="ARBA" id="ARBA00022695"/>
    </source>
</evidence>
<keyword evidence="10 12" id="KW-0238">DNA-binding</keyword>
<sequence>MSLSTAFLDEIRARTSLSALIGKAVKLEHKGKEHKGCCPFHSEKTPSFTVNDDKEFYHCFGCGAHGDAISWLTIHEGMDFMDAVKQLAQAAGLDMPAQSLEQAARARRAAHVSDVLGEAADYFARSLEPAGAIMEALAARGVDDAAIARFGIGYAPARGSIAAIGFAVDQLIAAGLIVEGDDGRRDQFRNRIMVPIHDGRGRPIGFGGRAIGENLPKYLNSAQSDHFDKGRVLFNLHRAAPASRAAKRLILVEGYFDVIALDQAGISEAVAPMGTAITPEQLERAWRVHHCPVLLLDGDAAGRKAAERACVRALPLIGPGRSLKIAMLPEGSDPDDLVRACGRDAIDDLVEAALSLSSYIWSGVLAAGDRATPEGRAAIWAELAGLAATVPHEETRAQYLAYWRRLFDEEFPPHLFGWWRIKSFQLEVWKRSSATRRRRCRNGCARRHWRACLVRLRRRSTSPDGMPRRWACSPGAWVGASGRACWTGMWPTKRSRRWRPMSRGSTPKRWTRVSTLAWRAVTMLRRC</sequence>
<dbReference type="Gene3D" id="3.40.1360.10">
    <property type="match status" value="1"/>
</dbReference>
<evidence type="ECO:0000256" key="9">
    <source>
        <dbReference type="ARBA" id="ARBA00022842"/>
    </source>
</evidence>
<dbReference type="RefSeq" id="WP_095687063.1">
    <property type="nucleotide sequence ID" value="NZ_CP022745.1"/>
</dbReference>
<dbReference type="CDD" id="cd03364">
    <property type="entry name" value="TOPRIM_DnaG_primases"/>
    <property type="match status" value="1"/>
</dbReference>
<evidence type="ECO:0000256" key="2">
    <source>
        <dbReference type="ARBA" id="ARBA00022515"/>
    </source>
</evidence>
<evidence type="ECO:0000256" key="3">
    <source>
        <dbReference type="ARBA" id="ARBA00022679"/>
    </source>
</evidence>
<evidence type="ECO:0000256" key="10">
    <source>
        <dbReference type="ARBA" id="ARBA00023125"/>
    </source>
</evidence>
<dbReference type="InterPro" id="IPR013264">
    <property type="entry name" value="DNAG_N"/>
</dbReference>
<dbReference type="InterPro" id="IPR006171">
    <property type="entry name" value="TOPRIM_dom"/>
</dbReference>
<keyword evidence="6 12" id="KW-0479">Metal-binding</keyword>
<dbReference type="InterPro" id="IPR037068">
    <property type="entry name" value="DNA_primase_core_N_sf"/>
</dbReference>
<dbReference type="Pfam" id="PF13662">
    <property type="entry name" value="Toprim_4"/>
    <property type="match status" value="1"/>
</dbReference>
<keyword evidence="9" id="KW-0460">Magnesium</keyword>
<keyword evidence="8 12" id="KW-0862">Zinc</keyword>
<comment type="catalytic activity">
    <reaction evidence="12">
        <text>ssDNA + n NTP = ssDNA/pppN(pN)n-1 hybrid + (n-1) diphosphate.</text>
        <dbReference type="EC" id="2.7.7.101"/>
    </reaction>
</comment>
<dbReference type="InterPro" id="IPR030846">
    <property type="entry name" value="DnaG_bac"/>
</dbReference>
<keyword evidence="3 12" id="KW-0808">Transferase</keyword>
<dbReference type="HAMAP" id="MF_00974">
    <property type="entry name" value="DNA_primase_DnaG"/>
    <property type="match status" value="1"/>
</dbReference>
<evidence type="ECO:0000256" key="6">
    <source>
        <dbReference type="ARBA" id="ARBA00022723"/>
    </source>
</evidence>
<accession>A0A249MV27</accession>
<comment type="subunit">
    <text evidence="12">Monomer. Interacts with DnaB.</text>
</comment>
<dbReference type="FunFam" id="3.40.1360.10:FF:000002">
    <property type="entry name" value="DNA primase"/>
    <property type="match status" value="1"/>
</dbReference>
<dbReference type="PANTHER" id="PTHR30313">
    <property type="entry name" value="DNA PRIMASE"/>
    <property type="match status" value="1"/>
</dbReference>
<comment type="similarity">
    <text evidence="12">Belongs to the DnaG primase family.</text>
</comment>
<dbReference type="Proteomes" id="UP000217141">
    <property type="component" value="Chromosome I"/>
</dbReference>
<dbReference type="PROSITE" id="PS50880">
    <property type="entry name" value="TOPRIM"/>
    <property type="match status" value="1"/>
</dbReference>
<keyword evidence="11 12" id="KW-0804">Transcription</keyword>
<keyword evidence="4 12" id="KW-0548">Nucleotidyltransferase</keyword>
<dbReference type="AlphaFoldDB" id="A0A249MV27"/>
<evidence type="ECO:0000259" key="13">
    <source>
        <dbReference type="PROSITE" id="PS50880"/>
    </source>
</evidence>
<dbReference type="EC" id="2.7.7.101" evidence="12"/>
<evidence type="ECO:0000256" key="12">
    <source>
        <dbReference type="HAMAP-Rule" id="MF_00974"/>
    </source>
</evidence>
<evidence type="ECO:0000256" key="11">
    <source>
        <dbReference type="ARBA" id="ARBA00023163"/>
    </source>
</evidence>
<reference evidence="14 15" key="1">
    <citation type="submission" date="2017-08" db="EMBL/GenBank/DDBJ databases">
        <title>Whole Genome Sequence of Sphingobium hydrophobicum C1: Insights into Adaption to the Electronic-waste Contaminated Sediment.</title>
        <authorList>
            <person name="Song D."/>
            <person name="Chen X."/>
            <person name="Xu M."/>
        </authorList>
    </citation>
    <scope>NUCLEOTIDE SEQUENCE [LARGE SCALE GENOMIC DNA]</scope>
    <source>
        <strain evidence="14 15">C1</strain>
    </source>
</reference>
<dbReference type="InterPro" id="IPR002694">
    <property type="entry name" value="Znf_CHC2"/>
</dbReference>
<dbReference type="SMART" id="SM00400">
    <property type="entry name" value="ZnF_CHCC"/>
    <property type="match status" value="1"/>
</dbReference>
<dbReference type="GO" id="GO:0000428">
    <property type="term" value="C:DNA-directed RNA polymerase complex"/>
    <property type="evidence" value="ECO:0007669"/>
    <property type="project" value="UniProtKB-KW"/>
</dbReference>
<gene>
    <name evidence="12" type="primary">dnaG</name>
    <name evidence="14" type="ORF">CJD35_11505</name>
</gene>
<dbReference type="EMBL" id="CP022745">
    <property type="protein sequence ID" value="ASY44997.1"/>
    <property type="molecule type" value="Genomic_DNA"/>
</dbReference>
<dbReference type="GO" id="GO:1990077">
    <property type="term" value="C:primosome complex"/>
    <property type="evidence" value="ECO:0007669"/>
    <property type="project" value="UniProtKB-KW"/>
</dbReference>
<dbReference type="GO" id="GO:0003899">
    <property type="term" value="F:DNA-directed RNA polymerase activity"/>
    <property type="evidence" value="ECO:0007669"/>
    <property type="project" value="UniProtKB-UniRule"/>
</dbReference>
<dbReference type="KEGG" id="shyd:CJD35_11505"/>
<organism evidence="14 15">
    <name type="scientific">Sphingobium xenophagum</name>
    <dbReference type="NCBI Taxonomy" id="121428"/>
    <lineage>
        <taxon>Bacteria</taxon>
        <taxon>Pseudomonadati</taxon>
        <taxon>Pseudomonadota</taxon>
        <taxon>Alphaproteobacteria</taxon>
        <taxon>Sphingomonadales</taxon>
        <taxon>Sphingomonadaceae</taxon>
        <taxon>Sphingobium</taxon>
    </lineage>
</organism>
<dbReference type="Gene3D" id="3.90.980.10">
    <property type="entry name" value="DNA primase, catalytic core, N-terminal domain"/>
    <property type="match status" value="1"/>
</dbReference>
<dbReference type="GO" id="GO:0006269">
    <property type="term" value="P:DNA replication, synthesis of primer"/>
    <property type="evidence" value="ECO:0007669"/>
    <property type="project" value="UniProtKB-UniRule"/>
</dbReference>
<proteinExistence type="inferred from homology"/>
<dbReference type="GO" id="GO:0005737">
    <property type="term" value="C:cytoplasm"/>
    <property type="evidence" value="ECO:0007669"/>
    <property type="project" value="TreeGrafter"/>
</dbReference>
<keyword evidence="5 12" id="KW-0235">DNA replication</keyword>
<dbReference type="InterPro" id="IPR034151">
    <property type="entry name" value="TOPRIM_DnaG_bac"/>
</dbReference>
<dbReference type="InterPro" id="IPR006295">
    <property type="entry name" value="DNA_primase_DnaG"/>
</dbReference>
<dbReference type="InterPro" id="IPR050219">
    <property type="entry name" value="DnaG_primase"/>
</dbReference>
<name>A0A249MV27_SPHXE</name>
<dbReference type="InterPro" id="IPR036977">
    <property type="entry name" value="DNA_primase_Znf_CHC2"/>
</dbReference>
<keyword evidence="1 12" id="KW-0240">DNA-directed RNA polymerase</keyword>
<dbReference type="SUPFAM" id="SSF56731">
    <property type="entry name" value="DNA primase core"/>
    <property type="match status" value="1"/>
</dbReference>
<dbReference type="SUPFAM" id="SSF57783">
    <property type="entry name" value="Zinc beta-ribbon"/>
    <property type="match status" value="1"/>
</dbReference>
<evidence type="ECO:0000256" key="5">
    <source>
        <dbReference type="ARBA" id="ARBA00022705"/>
    </source>
</evidence>
<dbReference type="NCBIfam" id="TIGR01391">
    <property type="entry name" value="dnaG"/>
    <property type="match status" value="1"/>
</dbReference>
<dbReference type="GO" id="GO:0008270">
    <property type="term" value="F:zinc ion binding"/>
    <property type="evidence" value="ECO:0007669"/>
    <property type="project" value="UniProtKB-UniRule"/>
</dbReference>
<comment type="domain">
    <text evidence="12">Contains an N-terminal zinc-binding domain, a central core domain that contains the primase activity, and a C-terminal DnaB-binding domain.</text>
</comment>
<dbReference type="Gene3D" id="3.90.580.10">
    <property type="entry name" value="Zinc finger, CHC2-type domain"/>
    <property type="match status" value="1"/>
</dbReference>
<evidence type="ECO:0000256" key="1">
    <source>
        <dbReference type="ARBA" id="ARBA00022478"/>
    </source>
</evidence>
<evidence type="ECO:0000313" key="15">
    <source>
        <dbReference type="Proteomes" id="UP000217141"/>
    </source>
</evidence>
<evidence type="ECO:0000256" key="8">
    <source>
        <dbReference type="ARBA" id="ARBA00022833"/>
    </source>
</evidence>
<protein>
    <recommendedName>
        <fullName evidence="12">DNA primase</fullName>
        <ecNumber evidence="12">2.7.7.101</ecNumber>
    </recommendedName>
</protein>
<feature type="zinc finger region" description="CHC2-type" evidence="12">
    <location>
        <begin position="38"/>
        <end position="62"/>
    </location>
</feature>
<dbReference type="PANTHER" id="PTHR30313:SF2">
    <property type="entry name" value="DNA PRIMASE"/>
    <property type="match status" value="1"/>
</dbReference>
<dbReference type="SMART" id="SM00493">
    <property type="entry name" value="TOPRIM"/>
    <property type="match status" value="1"/>
</dbReference>
<comment type="function">
    <text evidence="12">RNA polymerase that catalyzes the synthesis of short RNA molecules used as primers for DNA polymerase during DNA replication.</text>
</comment>
<evidence type="ECO:0000313" key="14">
    <source>
        <dbReference type="EMBL" id="ASY44997.1"/>
    </source>
</evidence>
<keyword evidence="2 12" id="KW-0639">Primosome</keyword>
<keyword evidence="7 12" id="KW-0863">Zinc-finger</keyword>
<dbReference type="Pfam" id="PF01807">
    <property type="entry name" value="Zn_ribbon_DnaG"/>
    <property type="match status" value="1"/>
</dbReference>
<feature type="domain" description="Toprim" evidence="13">
    <location>
        <begin position="247"/>
        <end position="329"/>
    </location>
</feature>
<evidence type="ECO:0000256" key="7">
    <source>
        <dbReference type="ARBA" id="ARBA00022771"/>
    </source>
</evidence>
<dbReference type="GO" id="GO:0003677">
    <property type="term" value="F:DNA binding"/>
    <property type="evidence" value="ECO:0007669"/>
    <property type="project" value="UniProtKB-KW"/>
</dbReference>
<dbReference type="Pfam" id="PF08275">
    <property type="entry name" value="DNAG_N"/>
    <property type="match status" value="1"/>
</dbReference>